<organism evidence="13 14">
    <name type="scientific">Puma concolor</name>
    <name type="common">Mountain lion</name>
    <name type="synonym">Felis concolor</name>
    <dbReference type="NCBI Taxonomy" id="9696"/>
    <lineage>
        <taxon>Eukaryota</taxon>
        <taxon>Metazoa</taxon>
        <taxon>Chordata</taxon>
        <taxon>Craniata</taxon>
        <taxon>Vertebrata</taxon>
        <taxon>Euteleostomi</taxon>
        <taxon>Mammalia</taxon>
        <taxon>Eutheria</taxon>
        <taxon>Laurasiatheria</taxon>
        <taxon>Carnivora</taxon>
        <taxon>Feliformia</taxon>
        <taxon>Felidae</taxon>
        <taxon>Felinae</taxon>
        <taxon>Puma</taxon>
    </lineage>
</organism>
<gene>
    <name evidence="14" type="primary">GRPEL1</name>
</gene>
<dbReference type="GO" id="GO:0001405">
    <property type="term" value="C:PAM complex, Tim23 associated import motor"/>
    <property type="evidence" value="ECO:0007669"/>
    <property type="project" value="TreeGrafter"/>
</dbReference>
<dbReference type="InterPro" id="IPR013805">
    <property type="entry name" value="GrpE_CC"/>
</dbReference>
<dbReference type="CDD" id="cd00446">
    <property type="entry name" value="GrpE"/>
    <property type="match status" value="1"/>
</dbReference>
<evidence type="ECO:0000256" key="6">
    <source>
        <dbReference type="ARBA" id="ARBA00023186"/>
    </source>
</evidence>
<dbReference type="InterPro" id="IPR000740">
    <property type="entry name" value="GrpE"/>
</dbReference>
<feature type="compositionally biased region" description="Polar residues" evidence="12">
    <location>
        <begin position="141"/>
        <end position="155"/>
    </location>
</feature>
<dbReference type="GO" id="GO:0000774">
    <property type="term" value="F:adenyl-nucleotide exchange factor activity"/>
    <property type="evidence" value="ECO:0007669"/>
    <property type="project" value="InterPro"/>
</dbReference>
<evidence type="ECO:0000313" key="13">
    <source>
        <dbReference type="Proteomes" id="UP000515131"/>
    </source>
</evidence>
<protein>
    <recommendedName>
        <fullName evidence="9">GrpE protein homolog</fullName>
    </recommendedName>
</protein>
<feature type="region of interest" description="Disordered" evidence="12">
    <location>
        <begin position="80"/>
        <end position="188"/>
    </location>
</feature>
<evidence type="ECO:0000256" key="10">
    <source>
        <dbReference type="RuleBase" id="RU004478"/>
    </source>
</evidence>
<sequence>MAPRGCQWDAEINGAKCLPPGPPDGLLPSTAIAERLSGSPNVGAGSAAGVRQPAPVFALLTPGLRSPGAAWDRWRRGYGAKEADLGGPGGLTGDPGLKENPCTPNSVQVPGKQAGDFPASPAVGSEPVLRKTPSPGAEAQVGTSQGSPEEQNRSSPRLLCTAMKQKNSGQNLEEDVGQNEQKTDTPSTEKILLDEKAKLEEQLKETVEKYKRALADTENLRQRSQKLVEEAKLYGIQGFCKDLLEVADILEKATQSVPKEEVKDDNPHLKNLYEGLVMTELQIQKVFTKHGLLRLDPVGAKFDPYEHEALFHTPVEGKEPGTVALVSKVGYKLHGRTLRPALVGVVKAA</sequence>
<comment type="subunit">
    <text evidence="8">Probable component of the PAM complex at least composed of a mitochondrial HSP70 protein, GRPEL1 or GRPEL2, TIMM44, TIMM16/PAM16 and TIMM14/DNAJC19. Binds to HSP70, HSC70 and HSJ1B.</text>
</comment>
<dbReference type="PROSITE" id="PS01071">
    <property type="entry name" value="GRPE"/>
    <property type="match status" value="1"/>
</dbReference>
<keyword evidence="5 9" id="KW-0496">Mitochondrion</keyword>
<dbReference type="GO" id="GO:0051087">
    <property type="term" value="F:protein-folding chaperone binding"/>
    <property type="evidence" value="ECO:0007669"/>
    <property type="project" value="InterPro"/>
</dbReference>
<dbReference type="PANTHER" id="PTHR21237:SF25">
    <property type="entry name" value="GRPE PROTEIN HOMOLOG 1, MITOCHONDRIAL"/>
    <property type="match status" value="1"/>
</dbReference>
<comment type="similarity">
    <text evidence="2 10">Belongs to the GrpE family.</text>
</comment>
<dbReference type="GeneID" id="112858256"/>
<evidence type="ECO:0000256" key="12">
    <source>
        <dbReference type="SAM" id="MobiDB-lite"/>
    </source>
</evidence>
<keyword evidence="11" id="KW-0175">Coiled coil</keyword>
<evidence type="ECO:0000256" key="8">
    <source>
        <dbReference type="ARBA" id="ARBA00046675"/>
    </source>
</evidence>
<evidence type="ECO:0000256" key="2">
    <source>
        <dbReference type="ARBA" id="ARBA00009054"/>
    </source>
</evidence>
<dbReference type="SUPFAM" id="SSF58014">
    <property type="entry name" value="Coiled-coil domain of nucleotide exchange factor GrpE"/>
    <property type="match status" value="1"/>
</dbReference>
<accession>A0A6P6HNT3</accession>
<evidence type="ECO:0000256" key="5">
    <source>
        <dbReference type="ARBA" id="ARBA00023128"/>
    </source>
</evidence>
<evidence type="ECO:0000256" key="3">
    <source>
        <dbReference type="ARBA" id="ARBA00022946"/>
    </source>
</evidence>
<comment type="subcellular location">
    <subcellularLocation>
        <location evidence="1 9">Mitochondrion matrix</location>
    </subcellularLocation>
</comment>
<keyword evidence="4" id="KW-0007">Acetylation</keyword>
<reference evidence="14" key="1">
    <citation type="submission" date="2025-08" db="UniProtKB">
        <authorList>
            <consortium name="RefSeq"/>
        </authorList>
    </citation>
    <scope>IDENTIFICATION</scope>
    <source>
        <tissue evidence="14">Blood</tissue>
    </source>
</reference>
<dbReference type="HAMAP" id="MF_01151">
    <property type="entry name" value="GrpE"/>
    <property type="match status" value="1"/>
</dbReference>
<dbReference type="CTD" id="80273"/>
<dbReference type="PRINTS" id="PR00773">
    <property type="entry name" value="GRPEPROTEIN"/>
</dbReference>
<dbReference type="KEGG" id="pcoo:112858256"/>
<dbReference type="GO" id="GO:0006457">
    <property type="term" value="P:protein folding"/>
    <property type="evidence" value="ECO:0007669"/>
    <property type="project" value="InterPro"/>
</dbReference>
<proteinExistence type="inferred from homology"/>
<evidence type="ECO:0000256" key="11">
    <source>
        <dbReference type="SAM" id="Coils"/>
    </source>
</evidence>
<dbReference type="AlphaFoldDB" id="A0A6P6HNT3"/>
<feature type="compositionally biased region" description="Polar residues" evidence="12">
    <location>
        <begin position="178"/>
        <end position="188"/>
    </location>
</feature>
<keyword evidence="3" id="KW-0809">Transit peptide</keyword>
<dbReference type="SUPFAM" id="SSF51064">
    <property type="entry name" value="Head domain of nucleotide exchange factor GrpE"/>
    <property type="match status" value="1"/>
</dbReference>
<dbReference type="Pfam" id="PF01025">
    <property type="entry name" value="GrpE"/>
    <property type="match status" value="1"/>
</dbReference>
<evidence type="ECO:0000256" key="7">
    <source>
        <dbReference type="ARBA" id="ARBA00045572"/>
    </source>
</evidence>
<evidence type="ECO:0000313" key="14">
    <source>
        <dbReference type="RefSeq" id="XP_025777417.1"/>
    </source>
</evidence>
<dbReference type="Gene3D" id="3.90.20.20">
    <property type="match status" value="1"/>
</dbReference>
<evidence type="ECO:0000256" key="4">
    <source>
        <dbReference type="ARBA" id="ARBA00022990"/>
    </source>
</evidence>
<dbReference type="RefSeq" id="XP_025777417.1">
    <property type="nucleotide sequence ID" value="XM_025921632.1"/>
</dbReference>
<dbReference type="PANTHER" id="PTHR21237">
    <property type="entry name" value="GRPE PROTEIN"/>
    <property type="match status" value="1"/>
</dbReference>
<keyword evidence="6 9" id="KW-0143">Chaperone</keyword>
<dbReference type="FunFam" id="3.90.20.20:FF:000003">
    <property type="entry name" value="GrpE protein homolog"/>
    <property type="match status" value="1"/>
</dbReference>
<evidence type="ECO:0000256" key="9">
    <source>
        <dbReference type="RuleBase" id="RU000640"/>
    </source>
</evidence>
<keyword evidence="13" id="KW-1185">Reference proteome</keyword>
<dbReference type="GO" id="GO:0030150">
    <property type="term" value="P:protein import into mitochondrial matrix"/>
    <property type="evidence" value="ECO:0007669"/>
    <property type="project" value="TreeGrafter"/>
</dbReference>
<dbReference type="FunFam" id="2.30.22.10:FF:000002">
    <property type="entry name" value="GrpE protein homolog"/>
    <property type="match status" value="1"/>
</dbReference>
<feature type="coiled-coil region" evidence="11">
    <location>
        <begin position="189"/>
        <end position="230"/>
    </location>
</feature>
<dbReference type="GO" id="GO:0042803">
    <property type="term" value="F:protein homodimerization activity"/>
    <property type="evidence" value="ECO:0007669"/>
    <property type="project" value="InterPro"/>
</dbReference>
<feature type="region of interest" description="Disordered" evidence="12">
    <location>
        <begin position="1"/>
        <end position="30"/>
    </location>
</feature>
<dbReference type="Gene3D" id="2.30.22.10">
    <property type="entry name" value="Head domain of nucleotide exchange factor GrpE"/>
    <property type="match status" value="1"/>
</dbReference>
<evidence type="ECO:0000256" key="1">
    <source>
        <dbReference type="ARBA" id="ARBA00004305"/>
    </source>
</evidence>
<name>A0A6P6HNT3_PUMCO</name>
<comment type="function">
    <text evidence="7">Essential component of the PAM complex, a complex required for the translocation of transit peptide-containing proteins from the inner membrane into the mitochondrial matrix in an ATP-dependent manner. Seems to control the nucleotide-dependent binding of mitochondrial HSP70 to substrate proteins.</text>
</comment>
<dbReference type="GO" id="GO:0051082">
    <property type="term" value="F:unfolded protein binding"/>
    <property type="evidence" value="ECO:0007669"/>
    <property type="project" value="TreeGrafter"/>
</dbReference>
<dbReference type="InterPro" id="IPR009012">
    <property type="entry name" value="GrpE_head"/>
</dbReference>
<dbReference type="Proteomes" id="UP000515131">
    <property type="component" value="Unplaced"/>
</dbReference>